<name>C2FUV0_SPHSI</name>
<dbReference type="AlphaFoldDB" id="C2FUV0"/>
<evidence type="ECO:0000313" key="2">
    <source>
        <dbReference type="Proteomes" id="UP000006241"/>
    </source>
</evidence>
<evidence type="ECO:0000313" key="1">
    <source>
        <dbReference type="EMBL" id="EEI93304.1"/>
    </source>
</evidence>
<proteinExistence type="predicted"/>
<dbReference type="EMBL" id="ACHB01000026">
    <property type="protein sequence ID" value="EEI93304.1"/>
    <property type="molecule type" value="Genomic_DNA"/>
</dbReference>
<gene>
    <name evidence="1" type="ORF">HMPREF0765_1106</name>
</gene>
<organism evidence="1 2">
    <name type="scientific">Sphingobacterium spiritivorum ATCC 33300</name>
    <dbReference type="NCBI Taxonomy" id="525372"/>
    <lineage>
        <taxon>Bacteria</taxon>
        <taxon>Pseudomonadati</taxon>
        <taxon>Bacteroidota</taxon>
        <taxon>Sphingobacteriia</taxon>
        <taxon>Sphingobacteriales</taxon>
        <taxon>Sphingobacteriaceae</taxon>
        <taxon>Sphingobacterium</taxon>
    </lineage>
</organism>
<dbReference type="HOGENOM" id="CLU_1320229_0_0_10"/>
<comment type="caution">
    <text evidence="1">The sequence shown here is derived from an EMBL/GenBank/DDBJ whole genome shotgun (WGS) entry which is preliminary data.</text>
</comment>
<evidence type="ECO:0008006" key="3">
    <source>
        <dbReference type="Google" id="ProtNLM"/>
    </source>
</evidence>
<dbReference type="Proteomes" id="UP000006241">
    <property type="component" value="Unassembled WGS sequence"/>
</dbReference>
<dbReference type="PROSITE" id="PS51257">
    <property type="entry name" value="PROKAR_LIPOPROTEIN"/>
    <property type="match status" value="1"/>
</dbReference>
<protein>
    <recommendedName>
        <fullName evidence="3">Lipoprotein</fullName>
    </recommendedName>
</protein>
<sequence>MNVIKSLFGISVLALAVGCGDSANKSKDGTKSGEVALHQLADSTDAKKHFYFTIKEDGASDSSVFYVAKGLYNTDTVGLRLEVLSDIQPGINADGTPNEDNGFRKGAIKISSLGAQSDAFVKSAAHLFKIPENKPMLSSPILPTVFSSNKGKVDLTKNGTYSFKLFFDIPNDKQAEVFAVIDTYKNSFEITEKDSTFRTQFLKAFTGE</sequence>
<dbReference type="RefSeq" id="WP_003006500.1">
    <property type="nucleotide sequence ID" value="NZ_GG668631.1"/>
</dbReference>
<reference evidence="1 2" key="1">
    <citation type="submission" date="2009-01" db="EMBL/GenBank/DDBJ databases">
        <authorList>
            <person name="Qin X."/>
            <person name="Bachman B."/>
            <person name="Battles P."/>
            <person name="Bell A."/>
            <person name="Bess C."/>
            <person name="Bickham C."/>
            <person name="Chaboub L."/>
            <person name="Chen D."/>
            <person name="Coyle M."/>
            <person name="Deiros D.R."/>
            <person name="Dinh H."/>
            <person name="Forbes L."/>
            <person name="Fowler G."/>
            <person name="Francisco L."/>
            <person name="Fu Q."/>
            <person name="Gubbala S."/>
            <person name="Hale W."/>
            <person name="Han Y."/>
            <person name="Hemphill L."/>
            <person name="Highlander S.K."/>
            <person name="Hirani K."/>
            <person name="Hogues M."/>
            <person name="Jackson L."/>
            <person name="Jakkamsetti A."/>
            <person name="Javaid M."/>
            <person name="Jiang H."/>
            <person name="Korchina V."/>
            <person name="Kovar C."/>
            <person name="Lara F."/>
            <person name="Lee S."/>
            <person name="Mata R."/>
            <person name="Mathew T."/>
            <person name="Moen C."/>
            <person name="Morales K."/>
            <person name="Munidasa M."/>
            <person name="Nazareth L."/>
            <person name="Ngo R."/>
            <person name="Nguyen L."/>
            <person name="Okwuonu G."/>
            <person name="Ongeri F."/>
            <person name="Patil S."/>
            <person name="Petrosino J."/>
            <person name="Pham C."/>
            <person name="Pham P."/>
            <person name="Pu L.-L."/>
            <person name="Puazo M."/>
            <person name="Raj R."/>
            <person name="Reid J."/>
            <person name="Rouhana J."/>
            <person name="Saada N."/>
            <person name="Shang Y."/>
            <person name="Simmons D."/>
            <person name="Thornton R."/>
            <person name="Warren J."/>
            <person name="Weissenberger G."/>
            <person name="Zhang J."/>
            <person name="Zhang L."/>
            <person name="Zhou C."/>
            <person name="Zhu D."/>
            <person name="Muzny D."/>
            <person name="Worley K."/>
            <person name="Gibbs R."/>
        </authorList>
    </citation>
    <scope>NUCLEOTIDE SEQUENCE [LARGE SCALE GENOMIC DNA]</scope>
    <source>
        <strain evidence="1 2">ATCC 33300</strain>
    </source>
</reference>
<accession>C2FUV0</accession>